<organism evidence="1 2">
    <name type="scientific">Trinickia dinghuensis</name>
    <dbReference type="NCBI Taxonomy" id="2291023"/>
    <lineage>
        <taxon>Bacteria</taxon>
        <taxon>Pseudomonadati</taxon>
        <taxon>Pseudomonadota</taxon>
        <taxon>Betaproteobacteria</taxon>
        <taxon>Burkholderiales</taxon>
        <taxon>Burkholderiaceae</taxon>
        <taxon>Trinickia</taxon>
    </lineage>
</organism>
<protein>
    <submittedName>
        <fullName evidence="1">Uncharacterized protein</fullName>
    </submittedName>
</protein>
<dbReference type="RefSeq" id="WP_115537177.1">
    <property type="nucleotide sequence ID" value="NZ_QRGA01000021.1"/>
</dbReference>
<evidence type="ECO:0000313" key="1">
    <source>
        <dbReference type="EMBL" id="RDU95163.1"/>
    </source>
</evidence>
<proteinExistence type="predicted"/>
<dbReference type="AlphaFoldDB" id="A0A3D8JPW6"/>
<evidence type="ECO:0000313" key="2">
    <source>
        <dbReference type="Proteomes" id="UP000256838"/>
    </source>
</evidence>
<dbReference type="EMBL" id="QRGA01000021">
    <property type="protein sequence ID" value="RDU95163.1"/>
    <property type="molecule type" value="Genomic_DNA"/>
</dbReference>
<dbReference type="Proteomes" id="UP000256838">
    <property type="component" value="Unassembled WGS sequence"/>
</dbReference>
<keyword evidence="2" id="KW-1185">Reference proteome</keyword>
<sequence>MEQKAVTNEVTISLTEALAANGVPLTAAAAHRVLEGAGMLEGAWRVSSKADREPVRYRIATALGHANGIVNEPNEVRRADPIIVRFVPSKFAALWSPPRVQDALHWLIREQEIAYRKS</sequence>
<reference evidence="1 2" key="1">
    <citation type="submission" date="2018-08" db="EMBL/GenBank/DDBJ databases">
        <title>Paraburkholderia sp. DHOM06 isolated from forest soil.</title>
        <authorList>
            <person name="Gao Z.-H."/>
            <person name="Qiu L.-H."/>
        </authorList>
    </citation>
    <scope>NUCLEOTIDE SEQUENCE [LARGE SCALE GENOMIC DNA]</scope>
    <source>
        <strain evidence="1 2">DHOM06</strain>
    </source>
</reference>
<accession>A0A3D8JPW6</accession>
<gene>
    <name evidence="1" type="ORF">DWV00_29645</name>
</gene>
<name>A0A3D8JPW6_9BURK</name>
<comment type="caution">
    <text evidence="1">The sequence shown here is derived from an EMBL/GenBank/DDBJ whole genome shotgun (WGS) entry which is preliminary data.</text>
</comment>